<keyword evidence="3" id="KW-1185">Reference proteome</keyword>
<evidence type="ECO:0000313" key="2">
    <source>
        <dbReference type="EMBL" id="SEP70539.1"/>
    </source>
</evidence>
<feature type="region of interest" description="Disordered" evidence="1">
    <location>
        <begin position="196"/>
        <end position="227"/>
    </location>
</feature>
<feature type="region of interest" description="Disordered" evidence="1">
    <location>
        <begin position="1"/>
        <end position="30"/>
    </location>
</feature>
<evidence type="ECO:0000313" key="3">
    <source>
        <dbReference type="Proteomes" id="UP000199028"/>
    </source>
</evidence>
<evidence type="ECO:0000256" key="1">
    <source>
        <dbReference type="SAM" id="MobiDB-lite"/>
    </source>
</evidence>
<dbReference type="Proteomes" id="UP000199028">
    <property type="component" value="Unassembled WGS sequence"/>
</dbReference>
<reference evidence="3" key="1">
    <citation type="submission" date="2016-10" db="EMBL/GenBank/DDBJ databases">
        <authorList>
            <person name="Varghese N."/>
            <person name="Submissions S."/>
        </authorList>
    </citation>
    <scope>NUCLEOTIDE SEQUENCE [LARGE SCALE GENOMIC DNA]</scope>
    <source>
        <strain evidence="3">CGMCC 4.578</strain>
    </source>
</reference>
<dbReference type="Pfam" id="PF05988">
    <property type="entry name" value="DUF899"/>
    <property type="match status" value="1"/>
</dbReference>
<dbReference type="InterPro" id="IPR010296">
    <property type="entry name" value="DUF899_thioredox"/>
</dbReference>
<proteinExistence type="predicted"/>
<gene>
    <name evidence="2" type="ORF">SAMN05216195_10167</name>
</gene>
<protein>
    <submittedName>
        <fullName evidence="2">Predicted dithiol-disulfide oxidoreductase, DUF899 family</fullName>
    </submittedName>
</protein>
<accession>A0A1H9A1J9</accession>
<dbReference type="EMBL" id="FOFT01000001">
    <property type="protein sequence ID" value="SEP70539.1"/>
    <property type="molecule type" value="Genomic_DNA"/>
</dbReference>
<dbReference type="AlphaFoldDB" id="A0A1H9A1J9"/>
<organism evidence="2 3">
    <name type="scientific">Lentzea flaviverrucosa</name>
    <dbReference type="NCBI Taxonomy" id="200379"/>
    <lineage>
        <taxon>Bacteria</taxon>
        <taxon>Bacillati</taxon>
        <taxon>Actinomycetota</taxon>
        <taxon>Actinomycetes</taxon>
        <taxon>Pseudonocardiales</taxon>
        <taxon>Pseudonocardiaceae</taxon>
        <taxon>Lentzea</taxon>
    </lineage>
</organism>
<sequence>MKMPPVVSPEEWNAAREGLLRKEKEHTRRKDELAAERRRLPWVRVAKRYTFEGPDGDVDLPGLFAGRRQLIVYRHFFEPGVADFPEGGCSGCAMFTDNLGHLAHLNARDTTFVMVSAAAQTDVVRYRRRMGWDGIPWYTTRDDFSKGFGVDEYFGLNVFIRDGGEVHRTYFTNARSAEQTGTVWSLLDLTPLGRQEEWEDSPDGYPQEPPYQWWRRHDEYGTAEDAG</sequence>
<feature type="compositionally biased region" description="Basic and acidic residues" evidence="1">
    <location>
        <begin position="18"/>
        <end position="30"/>
    </location>
</feature>
<name>A0A1H9A1J9_9PSEU</name>